<reference evidence="4 5" key="1">
    <citation type="submission" date="2021-11" db="EMBL/GenBank/DDBJ databases">
        <authorList>
            <person name="Liang Q."/>
            <person name="Mou H."/>
            <person name="Liu Z."/>
        </authorList>
    </citation>
    <scope>NUCLEOTIDE SEQUENCE [LARGE SCALE GENOMIC DNA]</scope>
    <source>
        <strain evidence="4 5">CHU3</strain>
    </source>
</reference>
<evidence type="ECO:0000259" key="3">
    <source>
        <dbReference type="Pfam" id="PF07589"/>
    </source>
</evidence>
<feature type="domain" description="Ice-binding protein C-terminal" evidence="3">
    <location>
        <begin position="253"/>
        <end position="275"/>
    </location>
</feature>
<keyword evidence="2" id="KW-0732">Signal</keyword>
<feature type="chain" id="PRO_5046232097" evidence="2">
    <location>
        <begin position="28"/>
        <end position="277"/>
    </location>
</feature>
<evidence type="ECO:0000256" key="1">
    <source>
        <dbReference type="SAM" id="MobiDB-lite"/>
    </source>
</evidence>
<proteinExistence type="predicted"/>
<comment type="caution">
    <text evidence="4">The sequence shown here is derived from an EMBL/GenBank/DDBJ whole genome shotgun (WGS) entry which is preliminary data.</text>
</comment>
<dbReference type="Pfam" id="PF07589">
    <property type="entry name" value="PEP-CTERM"/>
    <property type="match status" value="1"/>
</dbReference>
<dbReference type="Proteomes" id="UP001209701">
    <property type="component" value="Unassembled WGS sequence"/>
</dbReference>
<sequence length="277" mass="27779">MNLIKQSRLRQVSLAVLATLACGAATALPTLQLGILGASYDLGTQTSIAPASTFKLYAFLNPGDDTALSDGDYFVSAALAPQVKTAANLGSFKYAGSSYNATGDMTYGSPPLGAIEGAGGELQSHSIFDTYFSEFKFNFNADNKASSVNVQDNASLGGVSFNTNGVGALYWAAFDVDVGLLSPTMNLHFDLYNSTVQKCKGKATCSTTIGVDDFAPFSHDAQSGSGGGGGGGGGTGGSGGGGGGTGGSGGGNDVPEPASLALVAIGLAAACWKRKPH</sequence>
<evidence type="ECO:0000256" key="2">
    <source>
        <dbReference type="SAM" id="SignalP"/>
    </source>
</evidence>
<dbReference type="InterPro" id="IPR013424">
    <property type="entry name" value="Ice-binding_C"/>
</dbReference>
<dbReference type="NCBIfam" id="TIGR02595">
    <property type="entry name" value="PEP_CTERM"/>
    <property type="match status" value="1"/>
</dbReference>
<name>A0ABT2YGR8_9BURK</name>
<evidence type="ECO:0000313" key="4">
    <source>
        <dbReference type="EMBL" id="MCV2369243.1"/>
    </source>
</evidence>
<keyword evidence="5" id="KW-1185">Reference proteome</keyword>
<protein>
    <submittedName>
        <fullName evidence="4">Choice-of-anchor N protein</fullName>
    </submittedName>
</protein>
<organism evidence="4 5">
    <name type="scientific">Roseateles oligotrophus</name>
    <dbReference type="NCBI Taxonomy" id="1769250"/>
    <lineage>
        <taxon>Bacteria</taxon>
        <taxon>Pseudomonadati</taxon>
        <taxon>Pseudomonadota</taxon>
        <taxon>Betaproteobacteria</taxon>
        <taxon>Burkholderiales</taxon>
        <taxon>Sphaerotilaceae</taxon>
        <taxon>Roseateles</taxon>
    </lineage>
</organism>
<gene>
    <name evidence="4" type="ORF">LNV07_14250</name>
</gene>
<feature type="compositionally biased region" description="Gly residues" evidence="1">
    <location>
        <begin position="224"/>
        <end position="252"/>
    </location>
</feature>
<dbReference type="PROSITE" id="PS51257">
    <property type="entry name" value="PROKAR_LIPOPROTEIN"/>
    <property type="match status" value="1"/>
</dbReference>
<accession>A0ABT2YGR8</accession>
<feature type="region of interest" description="Disordered" evidence="1">
    <location>
        <begin position="220"/>
        <end position="253"/>
    </location>
</feature>
<evidence type="ECO:0000313" key="5">
    <source>
        <dbReference type="Proteomes" id="UP001209701"/>
    </source>
</evidence>
<feature type="signal peptide" evidence="2">
    <location>
        <begin position="1"/>
        <end position="27"/>
    </location>
</feature>
<dbReference type="EMBL" id="JAJIRN010000006">
    <property type="protein sequence ID" value="MCV2369243.1"/>
    <property type="molecule type" value="Genomic_DNA"/>
</dbReference>
<dbReference type="NCBIfam" id="NF038141">
    <property type="entry name" value="choice_anch_N"/>
    <property type="match status" value="1"/>
</dbReference>
<dbReference type="RefSeq" id="WP_263571837.1">
    <property type="nucleotide sequence ID" value="NZ_JAJIRN010000006.1"/>
</dbReference>